<sequence>MATSCSFLSTGDLGIHTQKDTSSQEEEGAQLMREVSSCGFELLCPTARDVATTRDLLTQRFQPSMEKIRVWQELPPTTQETRTVLALSAASITSVARPLQSAFVGVGWDRSSIVLAVCTTGGSAPKDVVAVSGLEGAVPRNGTLATLPAHSIVP</sequence>
<organism evidence="1 2">
    <name type="scientific">Rangifer tarandus platyrhynchus</name>
    <name type="common">Svalbard reindeer</name>
    <dbReference type="NCBI Taxonomy" id="3082113"/>
    <lineage>
        <taxon>Eukaryota</taxon>
        <taxon>Metazoa</taxon>
        <taxon>Chordata</taxon>
        <taxon>Craniata</taxon>
        <taxon>Vertebrata</taxon>
        <taxon>Euteleostomi</taxon>
        <taxon>Mammalia</taxon>
        <taxon>Eutheria</taxon>
        <taxon>Laurasiatheria</taxon>
        <taxon>Artiodactyla</taxon>
        <taxon>Ruminantia</taxon>
        <taxon>Pecora</taxon>
        <taxon>Cervidae</taxon>
        <taxon>Odocoileinae</taxon>
        <taxon>Rangifer</taxon>
    </lineage>
</organism>
<reference evidence="1" key="2">
    <citation type="submission" date="2025-03" db="EMBL/GenBank/DDBJ databases">
        <authorList>
            <consortium name="ELIXIR-Norway"/>
            <consortium name="Elixir Norway"/>
        </authorList>
    </citation>
    <scope>NUCLEOTIDE SEQUENCE</scope>
</reference>
<accession>A0AC59YE88</accession>
<name>A0AC59YE88_RANTA</name>
<protein>
    <submittedName>
        <fullName evidence="1">Uncharacterized protein</fullName>
    </submittedName>
</protein>
<reference evidence="1" key="1">
    <citation type="submission" date="2023-05" db="EMBL/GenBank/DDBJ databases">
        <authorList>
            <consortium name="ELIXIR-Norway"/>
        </authorList>
    </citation>
    <scope>NUCLEOTIDE SEQUENCE</scope>
</reference>
<evidence type="ECO:0000313" key="2">
    <source>
        <dbReference type="Proteomes" id="UP001162501"/>
    </source>
</evidence>
<gene>
    <name evidence="1" type="ORF">MRATA1EN22A_LOCUS5047</name>
</gene>
<evidence type="ECO:0000313" key="1">
    <source>
        <dbReference type="EMBL" id="CAM9618234.1"/>
    </source>
</evidence>
<proteinExistence type="predicted"/>
<dbReference type="EMBL" id="OX596098">
    <property type="protein sequence ID" value="CAM9618234.1"/>
    <property type="molecule type" value="Genomic_DNA"/>
</dbReference>
<dbReference type="Proteomes" id="UP001162501">
    <property type="component" value="Chromosome 14"/>
</dbReference>